<dbReference type="PANTHER" id="PTHR36807">
    <property type="entry name" value="PHOSPHOGLYCOLATE PHOSPHATASE"/>
    <property type="match status" value="1"/>
</dbReference>
<dbReference type="EMBL" id="LR746265">
    <property type="protein sequence ID" value="CAA7390522.1"/>
    <property type="molecule type" value="Genomic_DNA"/>
</dbReference>
<accession>A0A7I8K2J1</accession>
<evidence type="ECO:0000313" key="2">
    <source>
        <dbReference type="Proteomes" id="UP000663760"/>
    </source>
</evidence>
<reference evidence="1" key="1">
    <citation type="submission" date="2020-02" db="EMBL/GenBank/DDBJ databases">
        <authorList>
            <person name="Scholz U."/>
            <person name="Mascher M."/>
            <person name="Fiebig A."/>
        </authorList>
    </citation>
    <scope>NUCLEOTIDE SEQUENCE</scope>
</reference>
<dbReference type="Proteomes" id="UP000663760">
    <property type="component" value="Chromosome 2"/>
</dbReference>
<proteinExistence type="predicted"/>
<gene>
    <name evidence="1" type="ORF">SI8410_02001998</name>
</gene>
<sequence length="529" mass="59605">MRSTQRRRLLARGLSPSCFLAGGTPPDARETISGGRKARSREIIPLPDVRAVLPNVLNCTALPPCIHPWVRRGQVRANVSVAGNFCSGMMTRKSMLGENKNIGPLPLRNFFLPLRTSLKGGWHDEGSNLRCHCFGALANPESLTPSKWVPVIDQVLLTVSIVLAYMGGVVPHKKTLFNSRKDTVEQEIGAEDSTSSGRGAERTLPLRGGGSWSTVGSKLIDGLKATENDDYLDRSVNDRDITNGSLSLFAVAEIDKMLKELCLGFLVGLIVLYQVFKCSFQGLLTETFKKLWEDNSVLDSFKGLGKSELYADLLYFLRFGSLRDGHIFGNNFLVEHGVDILEDLVVSLADGISSMYLELISIDSNVADEMNSLDLNLCRLSTRELQRIRNEVALRQWVLRNFQSVALMYEDRFDLCVLRTKYHERPVKRDVQENHWWQKFAYGKAESTLLCYVWIDRAPMRVKRTKELRALTGWRYYFSLFLELSDVAMPLFRVVFTKGREVVSFLLTCLVGRSLGLIYAGIRQSLGFR</sequence>
<dbReference type="AlphaFoldDB" id="A0A7I8K2J1"/>
<dbReference type="OrthoDB" id="2020436at2759"/>
<name>A0A7I8K2J1_SPIIN</name>
<dbReference type="InterPro" id="IPR022552">
    <property type="entry name" value="UPF_Ycf55"/>
</dbReference>
<organism evidence="1 2">
    <name type="scientific">Spirodela intermedia</name>
    <name type="common">Intermediate duckweed</name>
    <dbReference type="NCBI Taxonomy" id="51605"/>
    <lineage>
        <taxon>Eukaryota</taxon>
        <taxon>Viridiplantae</taxon>
        <taxon>Streptophyta</taxon>
        <taxon>Embryophyta</taxon>
        <taxon>Tracheophyta</taxon>
        <taxon>Spermatophyta</taxon>
        <taxon>Magnoliopsida</taxon>
        <taxon>Liliopsida</taxon>
        <taxon>Araceae</taxon>
        <taxon>Lemnoideae</taxon>
        <taxon>Spirodela</taxon>
    </lineage>
</organism>
<evidence type="ECO:0000313" key="1">
    <source>
        <dbReference type="EMBL" id="CAA7390522.1"/>
    </source>
</evidence>
<dbReference type="Pfam" id="PF12452">
    <property type="entry name" value="DUF3685"/>
    <property type="match status" value="1"/>
</dbReference>
<dbReference type="PANTHER" id="PTHR36807:SF2">
    <property type="entry name" value="PHOSPHOGLYCOLATE PHOSPHATASE"/>
    <property type="match status" value="1"/>
</dbReference>
<protein>
    <submittedName>
        <fullName evidence="1">Uncharacterized protein</fullName>
    </submittedName>
</protein>
<keyword evidence="2" id="KW-1185">Reference proteome</keyword>